<proteinExistence type="predicted"/>
<accession>A0A158QBE7</accession>
<sequence length="68" mass="7712">MLHAELRQATLFLRAENEIELGVEEQEANEKLMEYGKIIVEARPNGVELRWKRVECETEAAAAASRLG</sequence>
<dbReference type="EMBL" id="UXUI01009626">
    <property type="protein sequence ID" value="VDD94064.1"/>
    <property type="molecule type" value="Genomic_DNA"/>
</dbReference>
<evidence type="ECO:0000313" key="3">
    <source>
        <dbReference type="WBParaSite" id="EVEC_0000940501-mRNA-1"/>
    </source>
</evidence>
<gene>
    <name evidence="1" type="ORF">EVEC_LOCUS8815</name>
</gene>
<protein>
    <submittedName>
        <fullName evidence="3">SHSP domain-containing protein</fullName>
    </submittedName>
</protein>
<evidence type="ECO:0000313" key="2">
    <source>
        <dbReference type="Proteomes" id="UP000274131"/>
    </source>
</evidence>
<keyword evidence="2" id="KW-1185">Reference proteome</keyword>
<reference evidence="1 2" key="2">
    <citation type="submission" date="2018-10" db="EMBL/GenBank/DDBJ databases">
        <authorList>
            <consortium name="Pathogen Informatics"/>
        </authorList>
    </citation>
    <scope>NUCLEOTIDE SEQUENCE [LARGE SCALE GENOMIC DNA]</scope>
</reference>
<name>A0A158QBE7_ENTVE</name>
<evidence type="ECO:0000313" key="1">
    <source>
        <dbReference type="EMBL" id="VDD94064.1"/>
    </source>
</evidence>
<organism evidence="3">
    <name type="scientific">Enterobius vermicularis</name>
    <name type="common">Human pinworm</name>
    <dbReference type="NCBI Taxonomy" id="51028"/>
    <lineage>
        <taxon>Eukaryota</taxon>
        <taxon>Metazoa</taxon>
        <taxon>Ecdysozoa</taxon>
        <taxon>Nematoda</taxon>
        <taxon>Chromadorea</taxon>
        <taxon>Rhabditida</taxon>
        <taxon>Spirurina</taxon>
        <taxon>Oxyuridomorpha</taxon>
        <taxon>Oxyuroidea</taxon>
        <taxon>Oxyuridae</taxon>
        <taxon>Enterobius</taxon>
    </lineage>
</organism>
<dbReference type="AlphaFoldDB" id="A0A158QBE7"/>
<dbReference type="Proteomes" id="UP000274131">
    <property type="component" value="Unassembled WGS sequence"/>
</dbReference>
<dbReference type="WBParaSite" id="EVEC_0000940501-mRNA-1">
    <property type="protein sequence ID" value="EVEC_0000940501-mRNA-1"/>
    <property type="gene ID" value="EVEC_0000940501"/>
</dbReference>
<reference evidence="3" key="1">
    <citation type="submission" date="2016-04" db="UniProtKB">
        <authorList>
            <consortium name="WormBaseParasite"/>
        </authorList>
    </citation>
    <scope>IDENTIFICATION</scope>
</reference>